<evidence type="ECO:0000313" key="1">
    <source>
        <dbReference type="EMBL" id="ABG63240.1"/>
    </source>
</evidence>
<protein>
    <submittedName>
        <fullName evidence="1">Peptidase M19, renal dipeptidase</fullName>
    </submittedName>
</protein>
<dbReference type="AlphaFoldDB" id="Q11H85"/>
<dbReference type="PROSITE" id="PS51365">
    <property type="entry name" value="RENAL_DIPEPTIDASE_2"/>
    <property type="match status" value="1"/>
</dbReference>
<dbReference type="PANTHER" id="PTHR10443:SF12">
    <property type="entry name" value="DIPEPTIDASE"/>
    <property type="match status" value="1"/>
</dbReference>
<dbReference type="KEGG" id="mes:Meso_1847"/>
<dbReference type="EMBL" id="CP000390">
    <property type="protein sequence ID" value="ABG63240.1"/>
    <property type="molecule type" value="Genomic_DNA"/>
</dbReference>
<accession>Q11H85</accession>
<gene>
    <name evidence="1" type="ordered locus">Meso_1847</name>
</gene>
<dbReference type="Pfam" id="PF01244">
    <property type="entry name" value="Peptidase_M19"/>
    <property type="match status" value="1"/>
</dbReference>
<dbReference type="GO" id="GO:0070573">
    <property type="term" value="F:metallodipeptidase activity"/>
    <property type="evidence" value="ECO:0007669"/>
    <property type="project" value="InterPro"/>
</dbReference>
<dbReference type="SUPFAM" id="SSF51556">
    <property type="entry name" value="Metallo-dependent hydrolases"/>
    <property type="match status" value="1"/>
</dbReference>
<dbReference type="GO" id="GO:0006508">
    <property type="term" value="P:proteolysis"/>
    <property type="evidence" value="ECO:0007669"/>
    <property type="project" value="InterPro"/>
</dbReference>
<dbReference type="PANTHER" id="PTHR10443">
    <property type="entry name" value="MICROSOMAL DIPEPTIDASE"/>
    <property type="match status" value="1"/>
</dbReference>
<dbReference type="HOGENOM" id="CLU_031404_2_0_5"/>
<proteinExistence type="predicted"/>
<dbReference type="Gene3D" id="3.20.20.140">
    <property type="entry name" value="Metal-dependent hydrolases"/>
    <property type="match status" value="1"/>
</dbReference>
<dbReference type="InterPro" id="IPR008257">
    <property type="entry name" value="Pept_M19"/>
</dbReference>
<dbReference type="InterPro" id="IPR032466">
    <property type="entry name" value="Metal_Hydrolase"/>
</dbReference>
<sequence length="357" mass="39243">MSYYELSADEDLNILRLHEKAIVFDGAFPMLGFYKAPEEEIDAFLKGGVTGGNATLSSDETDFSGAIANFRNLKALISRNSDRMALCTRAADIERCKRDGKIGMVPFFQNPKPIADRLADLEIFYELGLRVFQMTYNNLGFIGAGCCERNDPGLSNFGIEVVSKCNELGILLDISHCGPATSWDTLKFSKAPVVASHSGAYALARAFGRNKPDDMLKAVADTGGLAGIPFFPCLVKRDPETHVVQPSTVEDVIDHIDHAVEIMGIDHVGIASDMSSHLARTLELTRDSVLRTTRLRHPEVFGVGPTDRYDPYPAGLDSHAKMLNLSRGLHKRGYAEGDIIKILGGNWMRVYSAVWKD</sequence>
<reference evidence="1" key="1">
    <citation type="submission" date="2006-06" db="EMBL/GenBank/DDBJ databases">
        <title>Complete sequence of chromosome of Chelativorans sp. BNC1.</title>
        <authorList>
            <consortium name="US DOE Joint Genome Institute"/>
            <person name="Copeland A."/>
            <person name="Lucas S."/>
            <person name="Lapidus A."/>
            <person name="Barry K."/>
            <person name="Detter J.C."/>
            <person name="Glavina del Rio T."/>
            <person name="Hammon N."/>
            <person name="Israni S."/>
            <person name="Dalin E."/>
            <person name="Tice H."/>
            <person name="Pitluck S."/>
            <person name="Chertkov O."/>
            <person name="Brettin T."/>
            <person name="Bruce D."/>
            <person name="Han C."/>
            <person name="Tapia R."/>
            <person name="Gilna P."/>
            <person name="Schmutz J."/>
            <person name="Larimer F."/>
            <person name="Land M."/>
            <person name="Hauser L."/>
            <person name="Kyrpides N."/>
            <person name="Mikhailova N."/>
            <person name="Richardson P."/>
        </authorList>
    </citation>
    <scope>NUCLEOTIDE SEQUENCE</scope>
    <source>
        <strain evidence="1">BNC1</strain>
    </source>
</reference>
<organism evidence="1">
    <name type="scientific">Chelativorans sp. (strain BNC1)</name>
    <dbReference type="NCBI Taxonomy" id="266779"/>
    <lineage>
        <taxon>Bacteria</taxon>
        <taxon>Pseudomonadati</taxon>
        <taxon>Pseudomonadota</taxon>
        <taxon>Alphaproteobacteria</taxon>
        <taxon>Hyphomicrobiales</taxon>
        <taxon>Phyllobacteriaceae</taxon>
        <taxon>Chelativorans</taxon>
    </lineage>
</organism>
<name>Q11H85_CHESB</name>
<dbReference type="STRING" id="266779.Meso_1847"/>
<dbReference type="eggNOG" id="COG2355">
    <property type="taxonomic scope" value="Bacteria"/>
</dbReference>